<protein>
    <submittedName>
        <fullName evidence="1">8703_t:CDS:1</fullName>
    </submittedName>
</protein>
<dbReference type="AlphaFoldDB" id="A0A9N9NY83"/>
<sequence>MAIPVAMIQASTKPMTTVKAALKKAHYLKNKIIESKKKKPQKLIVIKSCKKLSE</sequence>
<accession>A0A9N9NY83</accession>
<organism evidence="1 2">
    <name type="scientific">Dentiscutata erythropus</name>
    <dbReference type="NCBI Taxonomy" id="1348616"/>
    <lineage>
        <taxon>Eukaryota</taxon>
        <taxon>Fungi</taxon>
        <taxon>Fungi incertae sedis</taxon>
        <taxon>Mucoromycota</taxon>
        <taxon>Glomeromycotina</taxon>
        <taxon>Glomeromycetes</taxon>
        <taxon>Diversisporales</taxon>
        <taxon>Gigasporaceae</taxon>
        <taxon>Dentiscutata</taxon>
    </lineage>
</organism>
<comment type="caution">
    <text evidence="1">The sequence shown here is derived from an EMBL/GenBank/DDBJ whole genome shotgun (WGS) entry which is preliminary data.</text>
</comment>
<dbReference type="Proteomes" id="UP000789405">
    <property type="component" value="Unassembled WGS sequence"/>
</dbReference>
<dbReference type="EMBL" id="CAJVPY010023250">
    <property type="protein sequence ID" value="CAG8784715.1"/>
    <property type="molecule type" value="Genomic_DNA"/>
</dbReference>
<feature type="non-terminal residue" evidence="1">
    <location>
        <position position="54"/>
    </location>
</feature>
<proteinExistence type="predicted"/>
<gene>
    <name evidence="1" type="ORF">DERYTH_LOCUS20155</name>
</gene>
<evidence type="ECO:0000313" key="1">
    <source>
        <dbReference type="EMBL" id="CAG8784715.1"/>
    </source>
</evidence>
<keyword evidence="2" id="KW-1185">Reference proteome</keyword>
<reference evidence="1" key="1">
    <citation type="submission" date="2021-06" db="EMBL/GenBank/DDBJ databases">
        <authorList>
            <person name="Kallberg Y."/>
            <person name="Tangrot J."/>
            <person name="Rosling A."/>
        </authorList>
    </citation>
    <scope>NUCLEOTIDE SEQUENCE</scope>
    <source>
        <strain evidence="1">MA453B</strain>
    </source>
</reference>
<evidence type="ECO:0000313" key="2">
    <source>
        <dbReference type="Proteomes" id="UP000789405"/>
    </source>
</evidence>
<name>A0A9N9NY83_9GLOM</name>